<dbReference type="Proteomes" id="UP000434554">
    <property type="component" value="Unassembled WGS sequence"/>
</dbReference>
<dbReference type="GO" id="GO:0003993">
    <property type="term" value="F:acid phosphatase activity"/>
    <property type="evidence" value="ECO:0007669"/>
    <property type="project" value="InterPro"/>
</dbReference>
<protein>
    <recommendedName>
        <fullName evidence="2">Purple acid phosphatase N-terminal domain-containing protein</fullName>
    </recommendedName>
</protein>
<comment type="caution">
    <text evidence="3">The sequence shown here is derived from an EMBL/GenBank/DDBJ whole genome shotgun (WGS) entry which is preliminary data.</text>
</comment>
<keyword evidence="1" id="KW-0472">Membrane</keyword>
<dbReference type="GeneID" id="83056039"/>
<name>A0A833FIL9_9FIRM</name>
<proteinExistence type="predicted"/>
<dbReference type="Gene3D" id="2.60.40.380">
    <property type="entry name" value="Purple acid phosphatase-like, N-terminal"/>
    <property type="match status" value="1"/>
</dbReference>
<dbReference type="InterPro" id="IPR008963">
    <property type="entry name" value="Purple_acid_Pase-like_N"/>
</dbReference>
<feature type="domain" description="Purple acid phosphatase N-terminal" evidence="2">
    <location>
        <begin position="66"/>
        <end position="148"/>
    </location>
</feature>
<evidence type="ECO:0000259" key="2">
    <source>
        <dbReference type="Pfam" id="PF16656"/>
    </source>
</evidence>
<keyword evidence="1" id="KW-0812">Transmembrane</keyword>
<sequence length="208" mass="23340">MKRTGLTVGIMLAGILVIFGWCLFGIIEEQEGDTLGQRIDAAYHAYMPMSGSKPLYIQQLVGPDMGTKRTIIWETTEFENNSVVKYKLKGADESTSLIMPAEVQVIKDKESRRYVYSANLCDLEPEKEYVFQVGAKDHTNGVWHSFSTRQMNQMTAVDTQDASAWRIPKENGSVQIVGVKKYDNHICLHGSGHDCSDVHPNTLICYNS</sequence>
<dbReference type="RefSeq" id="WP_127008760.1">
    <property type="nucleotide sequence ID" value="NZ_CAUENZ010000016.1"/>
</dbReference>
<reference evidence="3 4" key="1">
    <citation type="submission" date="2019-09" db="EMBL/GenBank/DDBJ databases">
        <title>Draft genome sequence of 3 type strains from the CCUG.</title>
        <authorList>
            <person name="Pineiro-Iglesias B."/>
            <person name="Tunovic T."/>
            <person name="Unosson C."/>
            <person name="Inganas E."/>
            <person name="Ohlen M."/>
            <person name="Cardew S."/>
            <person name="Jensie-Markopoulos S."/>
            <person name="Salva-Serra F."/>
            <person name="Jaen-Luchoro D."/>
            <person name="Karlsson R."/>
            <person name="Svensson-Stadler L."/>
            <person name="Chun J."/>
            <person name="Moore E."/>
        </authorList>
    </citation>
    <scope>NUCLEOTIDE SEQUENCE [LARGE SCALE GENOMIC DNA]</scope>
    <source>
        <strain evidence="3 4">CCUG 65427</strain>
    </source>
</reference>
<keyword evidence="1" id="KW-1133">Transmembrane helix</keyword>
<dbReference type="AlphaFoldDB" id="A0A833FIL9"/>
<evidence type="ECO:0000313" key="3">
    <source>
        <dbReference type="EMBL" id="KAB1476774.1"/>
    </source>
</evidence>
<evidence type="ECO:0000313" key="4">
    <source>
        <dbReference type="Proteomes" id="UP000434554"/>
    </source>
</evidence>
<dbReference type="EMBL" id="WBKH01000013">
    <property type="protein sequence ID" value="KAB1476774.1"/>
    <property type="molecule type" value="Genomic_DNA"/>
</dbReference>
<accession>A0A833FIL9</accession>
<gene>
    <name evidence="3" type="ORF">F8R14_10430</name>
</gene>
<dbReference type="GO" id="GO:0046872">
    <property type="term" value="F:metal ion binding"/>
    <property type="evidence" value="ECO:0007669"/>
    <property type="project" value="InterPro"/>
</dbReference>
<organism evidence="3 4">
    <name type="scientific">Veillonella seminalis</name>
    <dbReference type="NCBI Taxonomy" id="1502943"/>
    <lineage>
        <taxon>Bacteria</taxon>
        <taxon>Bacillati</taxon>
        <taxon>Bacillota</taxon>
        <taxon>Negativicutes</taxon>
        <taxon>Veillonellales</taxon>
        <taxon>Veillonellaceae</taxon>
        <taxon>Veillonella</taxon>
    </lineage>
</organism>
<dbReference type="InterPro" id="IPR015914">
    <property type="entry name" value="PAPs_N"/>
</dbReference>
<evidence type="ECO:0000256" key="1">
    <source>
        <dbReference type="SAM" id="Phobius"/>
    </source>
</evidence>
<feature type="transmembrane region" description="Helical" evidence="1">
    <location>
        <begin position="6"/>
        <end position="27"/>
    </location>
</feature>
<dbReference type="Pfam" id="PF16656">
    <property type="entry name" value="Pur_ac_phosph_N"/>
    <property type="match status" value="1"/>
</dbReference>
<dbReference type="SUPFAM" id="SSF49363">
    <property type="entry name" value="Purple acid phosphatase, N-terminal domain"/>
    <property type="match status" value="1"/>
</dbReference>